<gene>
    <name evidence="1" type="ORF">THALASSA_28</name>
</gene>
<evidence type="ECO:0000313" key="2">
    <source>
        <dbReference type="Proteomes" id="UP000240962"/>
    </source>
</evidence>
<reference evidence="2" key="1">
    <citation type="submission" date="2017-12" db="EMBL/GenBank/DDBJ databases">
        <authorList>
            <person name="Page C.L."/>
            <person name="McFadden E.F."/>
            <person name="Syed A.X."/>
            <person name="Lafty E.M."/>
            <person name="Hyatt D.A."/>
            <person name="Farronato D.M."/>
            <person name="Dong S.Z."/>
            <person name="Apostolopoulos E.L."/>
            <person name="Broussard G.W."/>
        </authorList>
    </citation>
    <scope>NUCLEOTIDE SEQUENCE [LARGE SCALE GENOMIC DNA]</scope>
</reference>
<proteinExistence type="predicted"/>
<dbReference type="Proteomes" id="UP000240962">
    <property type="component" value="Segment"/>
</dbReference>
<name>A0A2H5BGZ0_9CAUD</name>
<organism evidence="1 2">
    <name type="scientific">Vibrio phage Thalassa</name>
    <dbReference type="NCBI Taxonomy" id="2570301"/>
    <lineage>
        <taxon>Viruses</taxon>
        <taxon>Duplodnaviria</taxon>
        <taxon>Heunggongvirae</taxon>
        <taxon>Uroviricota</taxon>
        <taxon>Caudoviricetes</taxon>
        <taxon>Demerecviridae</taxon>
        <taxon>Ermolyevavirinae</taxon>
        <taxon>Thalassavirus</taxon>
        <taxon>Thalassavirus thalassa</taxon>
    </lineage>
</organism>
<dbReference type="Pfam" id="PF23779">
    <property type="entry name" value="Baseplate_Tube_p140"/>
    <property type="match status" value="1"/>
</dbReference>
<protein>
    <submittedName>
        <fullName evidence="1">Minor tail protein</fullName>
    </submittedName>
</protein>
<dbReference type="EMBL" id="MG649967">
    <property type="protein sequence ID" value="AUG85230.1"/>
    <property type="molecule type" value="Genomic_DNA"/>
</dbReference>
<evidence type="ECO:0000313" key="1">
    <source>
        <dbReference type="EMBL" id="AUG85230.1"/>
    </source>
</evidence>
<dbReference type="InterPro" id="IPR056389">
    <property type="entry name" value="Baseplate_tube_p140"/>
</dbReference>
<accession>A0A2H5BGZ0</accession>
<keyword evidence="2" id="KW-1185">Reference proteome</keyword>
<sequence>MSYTLQKECKIVLIYKGTGYLFDALTQFDFNQTFNRSSGSRKTLHSKKAKPYTYANSKNSATFSFGVLGTKSFSEGVLFELAGLTKLHANVYEYGDELGISPEFCDIFIVTKAGTHKVSKAAVQSLEVSLALSEPLAFDVSFTASSIKRVSGIDLSSGLIEQGEPLLPTPIQYRINNILNNSVINAGISLQQSIDWRADRGLHDIGNLYIPKHAVLTDRSYGMNVNTYLNNKYPTPEEAYYANLELYKSGLYLSLGDALVTHRVAPADVFTEAQDVTITDKTNKIIVEYGGYLI</sequence>